<evidence type="ECO:0000313" key="3">
    <source>
        <dbReference type="Proteomes" id="UP000199341"/>
    </source>
</evidence>
<reference evidence="2 3" key="1">
    <citation type="submission" date="2016-10" db="EMBL/GenBank/DDBJ databases">
        <authorList>
            <person name="de Groot N.N."/>
        </authorList>
    </citation>
    <scope>NUCLEOTIDE SEQUENCE [LARGE SCALE GENOMIC DNA]</scope>
    <source>
        <strain evidence="2 3">CGMCC 4.2022</strain>
    </source>
</reference>
<sequence>MDRMDERETAGSEAAEPLDEPAAGADRLRQDRPHSARMYDYYLGGKTNYAVDRAAAEAVIRQFPAIRTTARVNRAFVHRSARFLARERGITQFLDIGTGIPTAPNLHEVVQREVPQARVAYADNDPIVLVYADSLLGSSPEGRTDYVEADVSEPDALMAAVEATGCLDFKRPVGLSMNALLHFLPDDRDPYGVVAALTDRLAPGSYLSLSHCTPDFAPEVWAQIVDIYVKGGTPTQVRTREEVVRFFDGLVLEEPGVVVAHQWRPEPASGPSLVTDAEVSLYAGVARKE</sequence>
<dbReference type="GO" id="GO:0008168">
    <property type="term" value="F:methyltransferase activity"/>
    <property type="evidence" value="ECO:0007669"/>
    <property type="project" value="UniProtKB-KW"/>
</dbReference>
<dbReference type="AlphaFoldDB" id="A0A1G9VJG2"/>
<evidence type="ECO:0000256" key="1">
    <source>
        <dbReference type="SAM" id="MobiDB-lite"/>
    </source>
</evidence>
<protein>
    <submittedName>
        <fullName evidence="2">S-adenosyl methyltransferase</fullName>
    </submittedName>
</protein>
<organism evidence="2 3">
    <name type="scientific">Actinacidiphila guanduensis</name>
    <dbReference type="NCBI Taxonomy" id="310781"/>
    <lineage>
        <taxon>Bacteria</taxon>
        <taxon>Bacillati</taxon>
        <taxon>Actinomycetota</taxon>
        <taxon>Actinomycetes</taxon>
        <taxon>Kitasatosporales</taxon>
        <taxon>Streptomycetaceae</taxon>
        <taxon>Actinacidiphila</taxon>
    </lineage>
</organism>
<dbReference type="OrthoDB" id="4134439at2"/>
<dbReference type="STRING" id="310781.SAMN05216259_101302"/>
<keyword evidence="2" id="KW-0489">Methyltransferase</keyword>
<accession>A0A1G9VJG2</accession>
<dbReference type="SUPFAM" id="SSF53335">
    <property type="entry name" value="S-adenosyl-L-methionine-dependent methyltransferases"/>
    <property type="match status" value="1"/>
</dbReference>
<name>A0A1G9VJG2_9ACTN</name>
<dbReference type="InterPro" id="IPR029063">
    <property type="entry name" value="SAM-dependent_MTases_sf"/>
</dbReference>
<feature type="region of interest" description="Disordered" evidence="1">
    <location>
        <begin position="1"/>
        <end position="30"/>
    </location>
</feature>
<dbReference type="InterPro" id="IPR006764">
    <property type="entry name" value="SAM_dep_MeTrfase_SAV2177_type"/>
</dbReference>
<dbReference type="EMBL" id="FNIE01000001">
    <property type="protein sequence ID" value="SDM72418.1"/>
    <property type="molecule type" value="Genomic_DNA"/>
</dbReference>
<keyword evidence="3" id="KW-1185">Reference proteome</keyword>
<dbReference type="GO" id="GO:0032259">
    <property type="term" value="P:methylation"/>
    <property type="evidence" value="ECO:0007669"/>
    <property type="project" value="UniProtKB-KW"/>
</dbReference>
<keyword evidence="2" id="KW-0808">Transferase</keyword>
<feature type="compositionally biased region" description="Basic and acidic residues" evidence="1">
    <location>
        <begin position="1"/>
        <end position="10"/>
    </location>
</feature>
<proteinExistence type="predicted"/>
<dbReference type="PIRSF" id="PIRSF017393">
    <property type="entry name" value="MTase_SAV2177"/>
    <property type="match status" value="1"/>
</dbReference>
<dbReference type="Proteomes" id="UP000199341">
    <property type="component" value="Unassembled WGS sequence"/>
</dbReference>
<dbReference type="Gene3D" id="3.40.50.150">
    <property type="entry name" value="Vaccinia Virus protein VP39"/>
    <property type="match status" value="1"/>
</dbReference>
<dbReference type="Pfam" id="PF04672">
    <property type="entry name" value="Methyltransf_19"/>
    <property type="match status" value="1"/>
</dbReference>
<evidence type="ECO:0000313" key="2">
    <source>
        <dbReference type="EMBL" id="SDM72418.1"/>
    </source>
</evidence>
<gene>
    <name evidence="2" type="ORF">SAMN05216259_101302</name>
</gene>